<dbReference type="GO" id="GO:0016020">
    <property type="term" value="C:membrane"/>
    <property type="evidence" value="ECO:0007669"/>
    <property type="project" value="UniProtKB-SubCell"/>
</dbReference>
<feature type="transmembrane region" description="Helical" evidence="5">
    <location>
        <begin position="89"/>
        <end position="110"/>
    </location>
</feature>
<feature type="transmembrane region" description="Helical" evidence="5">
    <location>
        <begin position="361"/>
        <end position="379"/>
    </location>
</feature>
<sequence>MAPPRLLLWLTPLPLAELDAGPLKVLETTMTIRSRHSQHHKQTFSRLQKLAIVMQLSGVNLCSSAINGLVVVGLPIISADLALPESLAFWPTSATSLGTAATLLLAGSIADAFGPRAVDLVGCLVISAFMLGAASASTGIQLVAMRAIQGVGTALHLSSSVALVAQAFPRGKGRNMAFACLGLSQPLGFSFGLVIGGVLIDAAGWRAAWYLYAGICTALFFVGLWALPPSPDQLTFKERISMCGSKVDWVGALLASAFMAILCYLLAILSVDTARISHGDTIAMLCVGVLLLPSFVGWMHRQTTLGRPALIPNSLWRNPSFSSICGITALSFSAVNAMELFSNLFFQEVQHLSALQSSLRIVPSLVVGVLVGLCCGLLVDRFRALYLIGISSFLAALSPLLMAVIAPEWPYWQGAFEAQLLCPVGANILFTVGLSIISEVFPEDTQALAGAVFNTSSQFGTALGLAVLQIISSSVTKTSLLESGEAGADGAVARTAALLQGYRASFWALFGFMIACVLISVLGLRKVGRVGVKQE</sequence>
<dbReference type="EMBL" id="KQ964276">
    <property type="protein sequence ID" value="KXJ85706.1"/>
    <property type="molecule type" value="Genomic_DNA"/>
</dbReference>
<dbReference type="PROSITE" id="PS50850">
    <property type="entry name" value="MFS"/>
    <property type="match status" value="1"/>
</dbReference>
<feature type="transmembrane region" description="Helical" evidence="5">
    <location>
        <begin position="449"/>
        <end position="471"/>
    </location>
</feature>
<dbReference type="SUPFAM" id="SSF103473">
    <property type="entry name" value="MFS general substrate transporter"/>
    <property type="match status" value="1"/>
</dbReference>
<gene>
    <name evidence="8" type="ORF">Micbo1qcDRAFT_190877</name>
</gene>
<protein>
    <submittedName>
        <fullName evidence="8">Putative MFS transporter</fullName>
    </submittedName>
</protein>
<evidence type="ECO:0000256" key="5">
    <source>
        <dbReference type="SAM" id="Phobius"/>
    </source>
</evidence>
<dbReference type="Gene3D" id="1.20.1720.10">
    <property type="entry name" value="Multidrug resistance protein D"/>
    <property type="match status" value="1"/>
</dbReference>
<evidence type="ECO:0000256" key="4">
    <source>
        <dbReference type="ARBA" id="ARBA00023136"/>
    </source>
</evidence>
<dbReference type="PANTHER" id="PTHR42718">
    <property type="entry name" value="MAJOR FACILITATOR SUPERFAMILY MULTIDRUG TRANSPORTER MFSC"/>
    <property type="match status" value="1"/>
</dbReference>
<keyword evidence="4 5" id="KW-0472">Membrane</keyword>
<dbReference type="AlphaFoldDB" id="A0A136IL74"/>
<evidence type="ECO:0000259" key="7">
    <source>
        <dbReference type="PROSITE" id="PS50850"/>
    </source>
</evidence>
<dbReference type="InterPro" id="IPR020846">
    <property type="entry name" value="MFS_dom"/>
</dbReference>
<feature type="chain" id="PRO_5007292761" evidence="6">
    <location>
        <begin position="19"/>
        <end position="535"/>
    </location>
</feature>
<feature type="transmembrane region" description="Helical" evidence="5">
    <location>
        <begin position="504"/>
        <end position="524"/>
    </location>
</feature>
<dbReference type="Pfam" id="PF07690">
    <property type="entry name" value="MFS_1"/>
    <property type="match status" value="1"/>
</dbReference>
<accession>A0A136IL74</accession>
<dbReference type="GO" id="GO:0022857">
    <property type="term" value="F:transmembrane transporter activity"/>
    <property type="evidence" value="ECO:0007669"/>
    <property type="project" value="InterPro"/>
</dbReference>
<organism evidence="8 9">
    <name type="scientific">Microdochium bolleyi</name>
    <dbReference type="NCBI Taxonomy" id="196109"/>
    <lineage>
        <taxon>Eukaryota</taxon>
        <taxon>Fungi</taxon>
        <taxon>Dikarya</taxon>
        <taxon>Ascomycota</taxon>
        <taxon>Pezizomycotina</taxon>
        <taxon>Sordariomycetes</taxon>
        <taxon>Xylariomycetidae</taxon>
        <taxon>Xylariales</taxon>
        <taxon>Microdochiaceae</taxon>
        <taxon>Microdochium</taxon>
    </lineage>
</organism>
<keyword evidence="3 5" id="KW-1133">Transmembrane helix</keyword>
<feature type="transmembrane region" description="Helical" evidence="5">
    <location>
        <begin position="177"/>
        <end position="203"/>
    </location>
</feature>
<keyword evidence="6" id="KW-0732">Signal</keyword>
<dbReference type="OrthoDB" id="2130629at2759"/>
<feature type="transmembrane region" description="Helical" evidence="5">
    <location>
        <begin position="321"/>
        <end position="341"/>
    </location>
</feature>
<evidence type="ECO:0000313" key="8">
    <source>
        <dbReference type="EMBL" id="KXJ85706.1"/>
    </source>
</evidence>
<feature type="transmembrane region" description="Helical" evidence="5">
    <location>
        <begin position="50"/>
        <end position="77"/>
    </location>
</feature>
<feature type="transmembrane region" description="Helical" evidence="5">
    <location>
        <begin position="209"/>
        <end position="228"/>
    </location>
</feature>
<proteinExistence type="predicted"/>
<dbReference type="Gene3D" id="1.20.1250.20">
    <property type="entry name" value="MFS general substrate transporter like domains"/>
    <property type="match status" value="1"/>
</dbReference>
<reference evidence="9" key="1">
    <citation type="submission" date="2016-02" db="EMBL/GenBank/DDBJ databases">
        <title>Draft genome sequence of Microdochium bolleyi, a fungal endophyte of beachgrass.</title>
        <authorList>
            <consortium name="DOE Joint Genome Institute"/>
            <person name="David A.S."/>
            <person name="May G."/>
            <person name="Haridas S."/>
            <person name="Lim J."/>
            <person name="Wang M."/>
            <person name="Labutti K."/>
            <person name="Lipzen A."/>
            <person name="Barry K."/>
            <person name="Grigoriev I.V."/>
        </authorList>
    </citation>
    <scope>NUCLEOTIDE SEQUENCE [LARGE SCALE GENOMIC DNA]</scope>
    <source>
        <strain evidence="9">J235TASD1</strain>
    </source>
</reference>
<dbReference type="Proteomes" id="UP000070501">
    <property type="component" value="Unassembled WGS sequence"/>
</dbReference>
<dbReference type="InterPro" id="IPR036259">
    <property type="entry name" value="MFS_trans_sf"/>
</dbReference>
<dbReference type="InterPro" id="IPR011701">
    <property type="entry name" value="MFS"/>
</dbReference>
<feature type="transmembrane region" description="Helical" evidence="5">
    <location>
        <begin position="386"/>
        <end position="406"/>
    </location>
</feature>
<evidence type="ECO:0000256" key="1">
    <source>
        <dbReference type="ARBA" id="ARBA00004141"/>
    </source>
</evidence>
<evidence type="ECO:0000313" key="9">
    <source>
        <dbReference type="Proteomes" id="UP000070501"/>
    </source>
</evidence>
<feature type="transmembrane region" description="Helical" evidence="5">
    <location>
        <begin position="117"/>
        <end position="137"/>
    </location>
</feature>
<feature type="transmembrane region" description="Helical" evidence="5">
    <location>
        <begin position="249"/>
        <end position="269"/>
    </location>
</feature>
<feature type="signal peptide" evidence="6">
    <location>
        <begin position="1"/>
        <end position="18"/>
    </location>
</feature>
<feature type="transmembrane region" description="Helical" evidence="5">
    <location>
        <begin position="143"/>
        <end position="165"/>
    </location>
</feature>
<evidence type="ECO:0000256" key="3">
    <source>
        <dbReference type="ARBA" id="ARBA00022989"/>
    </source>
</evidence>
<feature type="transmembrane region" description="Helical" evidence="5">
    <location>
        <begin position="281"/>
        <end position="300"/>
    </location>
</feature>
<name>A0A136IL74_9PEZI</name>
<feature type="domain" description="Major facilitator superfamily (MFS) profile" evidence="7">
    <location>
        <begin position="52"/>
        <end position="528"/>
    </location>
</feature>
<dbReference type="PANTHER" id="PTHR42718:SF27">
    <property type="entry name" value="TRANSPORTER, PUTATIVE-RELATED"/>
    <property type="match status" value="1"/>
</dbReference>
<evidence type="ECO:0000256" key="2">
    <source>
        <dbReference type="ARBA" id="ARBA00022692"/>
    </source>
</evidence>
<dbReference type="InParanoid" id="A0A136IL74"/>
<feature type="transmembrane region" description="Helical" evidence="5">
    <location>
        <begin position="418"/>
        <end position="437"/>
    </location>
</feature>
<comment type="subcellular location">
    <subcellularLocation>
        <location evidence="1">Membrane</location>
        <topology evidence="1">Multi-pass membrane protein</topology>
    </subcellularLocation>
</comment>
<keyword evidence="9" id="KW-1185">Reference proteome</keyword>
<evidence type="ECO:0000256" key="6">
    <source>
        <dbReference type="SAM" id="SignalP"/>
    </source>
</evidence>
<keyword evidence="2 5" id="KW-0812">Transmembrane</keyword>